<dbReference type="GO" id="GO:0005634">
    <property type="term" value="C:nucleus"/>
    <property type="evidence" value="ECO:0007669"/>
    <property type="project" value="TreeGrafter"/>
</dbReference>
<dbReference type="PANTHER" id="PTHR31742">
    <property type="entry name" value="RPA-INTERACTING PROTEIN RPAIN"/>
    <property type="match status" value="1"/>
</dbReference>
<gene>
    <name evidence="2" type="ORF">SFRICE_002419</name>
</gene>
<dbReference type="InterPro" id="IPR028156">
    <property type="entry name" value="RIP"/>
</dbReference>
<proteinExistence type="predicted"/>
<dbReference type="Pfam" id="PF14768">
    <property type="entry name" value="RPA_interact_C"/>
    <property type="match status" value="1"/>
</dbReference>
<evidence type="ECO:0000313" key="2">
    <source>
        <dbReference type="EMBL" id="SOQ53096.1"/>
    </source>
</evidence>
<feature type="domain" description="RPA-interacting protein C-terminal" evidence="1">
    <location>
        <begin position="119"/>
        <end position="196"/>
    </location>
</feature>
<organism evidence="2">
    <name type="scientific">Spodoptera frugiperda</name>
    <name type="common">Fall armyworm</name>
    <dbReference type="NCBI Taxonomy" id="7108"/>
    <lineage>
        <taxon>Eukaryota</taxon>
        <taxon>Metazoa</taxon>
        <taxon>Ecdysozoa</taxon>
        <taxon>Arthropoda</taxon>
        <taxon>Hexapoda</taxon>
        <taxon>Insecta</taxon>
        <taxon>Pterygota</taxon>
        <taxon>Neoptera</taxon>
        <taxon>Endopterygota</taxon>
        <taxon>Lepidoptera</taxon>
        <taxon>Glossata</taxon>
        <taxon>Ditrysia</taxon>
        <taxon>Noctuoidea</taxon>
        <taxon>Noctuidae</taxon>
        <taxon>Amphipyrinae</taxon>
        <taxon>Spodoptera</taxon>
    </lineage>
</organism>
<dbReference type="PANTHER" id="PTHR31742:SF1">
    <property type="entry name" value="RPA-INTERACTING PROTEIN"/>
    <property type="match status" value="1"/>
</dbReference>
<dbReference type="AlphaFoldDB" id="A0A2H1WJF4"/>
<dbReference type="InterPro" id="IPR028159">
    <property type="entry name" value="RPA_interact_C_dom"/>
</dbReference>
<evidence type="ECO:0000259" key="1">
    <source>
        <dbReference type="Pfam" id="PF14768"/>
    </source>
</evidence>
<reference evidence="2" key="1">
    <citation type="submission" date="2016-07" db="EMBL/GenBank/DDBJ databases">
        <authorList>
            <person name="Bretaudeau A."/>
        </authorList>
    </citation>
    <scope>NUCLEOTIDE SEQUENCE</scope>
    <source>
        <strain evidence="2">Rice</strain>
        <tissue evidence="2">Whole body</tissue>
    </source>
</reference>
<sequence length="199" mass="23107">MTSSPRFKHLEIGPKRSPIEIKEKMRKNYKNKIQNCRVMLMDKLRGSLIEEDLCTALTDIYKSMFNFSDEIISDEEYELIEELKKELVQEELEWCMKEYEKSQQENVDWSLVEEDNNVICPVCQKTNLQLQIDCLTCSNCKSDIKTKLSLSDIKKSLLSSLEAHNASCNNDAQFGVVSEENESHIYLICESCSEMKLIL</sequence>
<accession>A0A2H1WJF4</accession>
<dbReference type="EMBL" id="ODYU01009012">
    <property type="protein sequence ID" value="SOQ53096.1"/>
    <property type="molecule type" value="Genomic_DNA"/>
</dbReference>
<name>A0A2H1WJF4_SPOFR</name>
<protein>
    <submittedName>
        <fullName evidence="2">SFRICE_002419</fullName>
    </submittedName>
</protein>
<dbReference type="GO" id="GO:0006606">
    <property type="term" value="P:protein import into nucleus"/>
    <property type="evidence" value="ECO:0007669"/>
    <property type="project" value="TreeGrafter"/>
</dbReference>